<proteinExistence type="predicted"/>
<name>A0ABT1YX88_9RHOB</name>
<dbReference type="Pfam" id="PF01226">
    <property type="entry name" value="Form_Nir_trans"/>
    <property type="match status" value="1"/>
</dbReference>
<comment type="caution">
    <text evidence="6">The sequence shown here is derived from an EMBL/GenBank/DDBJ whole genome shotgun (WGS) entry which is preliminary data.</text>
</comment>
<organism evidence="6 7">
    <name type="scientific">Pseudosulfitobacter koreensis</name>
    <dbReference type="NCBI Taxonomy" id="2968472"/>
    <lineage>
        <taxon>Bacteria</taxon>
        <taxon>Pseudomonadati</taxon>
        <taxon>Pseudomonadota</taxon>
        <taxon>Alphaproteobacteria</taxon>
        <taxon>Rhodobacterales</taxon>
        <taxon>Roseobacteraceae</taxon>
        <taxon>Pseudosulfitobacter</taxon>
    </lineage>
</organism>
<feature type="transmembrane region" description="Helical" evidence="5">
    <location>
        <begin position="129"/>
        <end position="154"/>
    </location>
</feature>
<dbReference type="Proteomes" id="UP001165396">
    <property type="component" value="Unassembled WGS sequence"/>
</dbReference>
<dbReference type="InterPro" id="IPR000292">
    <property type="entry name" value="For/NO2_transpt"/>
</dbReference>
<keyword evidence="3 5" id="KW-1133">Transmembrane helix</keyword>
<accession>A0ABT1YX88</accession>
<sequence length="282" mass="30720">MVSAHENDPGAVPLEQETERESVEAAAKLSSKLIYEVIRRDGEEELARTKRSLFWSGTAAGILISFSVLGEAILRTYLPDAPWSFLVENLGYSLGFLLVIICRMQLFTENTITTVLPLMVQPTAHNLGCVARLWSIVLGANVLGAFVIATFYAYTPAIPENLGPALLSLSEHAVHMPPGESFFRAIPAGILVAAIVWMMPQSNESAFFIITTFTWLIAVGDFTHIVAGSVEMAYLAVQGLVGPYEAVFEFFIPVLLGNIVGGTAVFAVIAWGQVKDDVFERH</sequence>
<dbReference type="PANTHER" id="PTHR30520">
    <property type="entry name" value="FORMATE TRANSPORTER-RELATED"/>
    <property type="match status" value="1"/>
</dbReference>
<keyword evidence="7" id="KW-1185">Reference proteome</keyword>
<keyword evidence="4 5" id="KW-0472">Membrane</keyword>
<feature type="transmembrane region" description="Helical" evidence="5">
    <location>
        <begin position="206"/>
        <end position="230"/>
    </location>
</feature>
<feature type="transmembrane region" description="Helical" evidence="5">
    <location>
        <begin position="181"/>
        <end position="199"/>
    </location>
</feature>
<comment type="subcellular location">
    <subcellularLocation>
        <location evidence="1">Membrane</location>
        <topology evidence="1">Multi-pass membrane protein</topology>
    </subcellularLocation>
</comment>
<gene>
    <name evidence="6" type="ORF">NTA49_03025</name>
</gene>
<evidence type="ECO:0000256" key="1">
    <source>
        <dbReference type="ARBA" id="ARBA00004141"/>
    </source>
</evidence>
<feature type="transmembrane region" description="Helical" evidence="5">
    <location>
        <begin position="53"/>
        <end position="78"/>
    </location>
</feature>
<dbReference type="InterPro" id="IPR023271">
    <property type="entry name" value="Aquaporin-like"/>
</dbReference>
<evidence type="ECO:0000256" key="2">
    <source>
        <dbReference type="ARBA" id="ARBA00022692"/>
    </source>
</evidence>
<evidence type="ECO:0000313" key="7">
    <source>
        <dbReference type="Proteomes" id="UP001165396"/>
    </source>
</evidence>
<evidence type="ECO:0000256" key="5">
    <source>
        <dbReference type="SAM" id="Phobius"/>
    </source>
</evidence>
<feature type="transmembrane region" description="Helical" evidence="5">
    <location>
        <begin position="90"/>
        <end position="108"/>
    </location>
</feature>
<dbReference type="PANTHER" id="PTHR30520:SF2">
    <property type="entry name" value="INNER MEMBRANE PROTEIN YFDC"/>
    <property type="match status" value="1"/>
</dbReference>
<evidence type="ECO:0000313" key="6">
    <source>
        <dbReference type="EMBL" id="MCR8825503.1"/>
    </source>
</evidence>
<dbReference type="RefSeq" id="WP_258293171.1">
    <property type="nucleotide sequence ID" value="NZ_JANKJG010000001.1"/>
</dbReference>
<dbReference type="Gene3D" id="1.20.1080.10">
    <property type="entry name" value="Glycerol uptake facilitator protein"/>
    <property type="match status" value="1"/>
</dbReference>
<feature type="transmembrane region" description="Helical" evidence="5">
    <location>
        <begin position="250"/>
        <end position="272"/>
    </location>
</feature>
<keyword evidence="2 5" id="KW-0812">Transmembrane</keyword>
<reference evidence="6" key="1">
    <citation type="submission" date="2022-07" db="EMBL/GenBank/DDBJ databases">
        <title>Pseudosulfitobacter sp. strain AP-MA-4, whole genome sequence.</title>
        <authorList>
            <person name="Jiang Y."/>
        </authorList>
    </citation>
    <scope>NUCLEOTIDE SEQUENCE</scope>
    <source>
        <strain evidence="6">AP-MA-4</strain>
    </source>
</reference>
<protein>
    <submittedName>
        <fullName evidence="6">Formate/nitrite transporter family protein</fullName>
    </submittedName>
</protein>
<dbReference type="EMBL" id="JANKJG010000001">
    <property type="protein sequence ID" value="MCR8825503.1"/>
    <property type="molecule type" value="Genomic_DNA"/>
</dbReference>
<evidence type="ECO:0000256" key="3">
    <source>
        <dbReference type="ARBA" id="ARBA00022989"/>
    </source>
</evidence>
<evidence type="ECO:0000256" key="4">
    <source>
        <dbReference type="ARBA" id="ARBA00023136"/>
    </source>
</evidence>